<dbReference type="CDD" id="cd00077">
    <property type="entry name" value="HDc"/>
    <property type="match status" value="1"/>
</dbReference>
<dbReference type="InterPro" id="IPR003607">
    <property type="entry name" value="HD/PDEase_dom"/>
</dbReference>
<proteinExistence type="predicted"/>
<protein>
    <recommendedName>
        <fullName evidence="1">HD domain-containing protein</fullName>
    </recommendedName>
</protein>
<sequence length="238" mass="27667">MNKEVEDQKSIVESPEMERYRGIWELAKPYLAESRWWDLMHTEMSIGYLFKIIKEEGKEELENVLVPAIILHDVGWSTIGDEKHVSWGGEEMRRKHMEMGAKIAEDVLNRVGYDPLLTKQIVHLVSTHDNTYLGIEQKTYEEKLVRDADACFVLTELSFWKDYHVKSVIKGEGLAPAEFFERQIEKNCSRHTKTAQKITTKQIEERRAEIADASITPLQRYESLKAKADRINQDALTK</sequence>
<dbReference type="Pfam" id="PF01966">
    <property type="entry name" value="HD"/>
    <property type="match status" value="1"/>
</dbReference>
<accession>A0A0G0IBF1</accession>
<dbReference type="Gene3D" id="1.10.3210.10">
    <property type="entry name" value="Hypothetical protein af1432"/>
    <property type="match status" value="1"/>
</dbReference>
<evidence type="ECO:0000313" key="2">
    <source>
        <dbReference type="EMBL" id="KKQ48300.1"/>
    </source>
</evidence>
<dbReference type="Proteomes" id="UP000034366">
    <property type="component" value="Unassembled WGS sequence"/>
</dbReference>
<dbReference type="InterPro" id="IPR006674">
    <property type="entry name" value="HD_domain"/>
</dbReference>
<organism evidence="2 3">
    <name type="scientific">Candidatus Woesebacteria bacterium GW2011_GWD1_38_10</name>
    <dbReference type="NCBI Taxonomy" id="1618592"/>
    <lineage>
        <taxon>Bacteria</taxon>
        <taxon>Candidatus Woeseibacteriota</taxon>
    </lineage>
</organism>
<feature type="domain" description="HD" evidence="1">
    <location>
        <begin position="48"/>
        <end position="151"/>
    </location>
</feature>
<gene>
    <name evidence="2" type="ORF">US67_C0037G0011</name>
</gene>
<evidence type="ECO:0000313" key="3">
    <source>
        <dbReference type="Proteomes" id="UP000034366"/>
    </source>
</evidence>
<name>A0A0G0IBF1_9BACT</name>
<dbReference type="AlphaFoldDB" id="A0A0G0IBF1"/>
<evidence type="ECO:0000259" key="1">
    <source>
        <dbReference type="Pfam" id="PF01966"/>
    </source>
</evidence>
<dbReference type="EMBL" id="LBTW01000037">
    <property type="protein sequence ID" value="KKQ48300.1"/>
    <property type="molecule type" value="Genomic_DNA"/>
</dbReference>
<reference evidence="2 3" key="1">
    <citation type="journal article" date="2015" name="Nature">
        <title>rRNA introns, odd ribosomes, and small enigmatic genomes across a large radiation of phyla.</title>
        <authorList>
            <person name="Brown C.T."/>
            <person name="Hug L.A."/>
            <person name="Thomas B.C."/>
            <person name="Sharon I."/>
            <person name="Castelle C.J."/>
            <person name="Singh A."/>
            <person name="Wilkins M.J."/>
            <person name="Williams K.H."/>
            <person name="Banfield J.F."/>
        </authorList>
    </citation>
    <scope>NUCLEOTIDE SEQUENCE [LARGE SCALE GENOMIC DNA]</scope>
</reference>
<comment type="caution">
    <text evidence="2">The sequence shown here is derived from an EMBL/GenBank/DDBJ whole genome shotgun (WGS) entry which is preliminary data.</text>
</comment>
<dbReference type="SUPFAM" id="SSF109604">
    <property type="entry name" value="HD-domain/PDEase-like"/>
    <property type="match status" value="1"/>
</dbReference>